<dbReference type="PIRSF" id="PIRSF000193">
    <property type="entry name" value="Pyrrol-5-carb_rd"/>
    <property type="match status" value="1"/>
</dbReference>
<sequence>MSVSLRIGIIGGGGWLGGAIAGSILDSGLVDPQNLCLSHRGDQPLRFPDSFWTKDNQELAGRSDVILLSIRPDDWRWLAVDASGKLVISVMAGIRLSALSERHKTSRVVRALPNAAAEVAKSYTPWIGASSITRDDRAVVRAILETCGSEDEVARESDIDYLTGLTGSGPAFPALLAAAMMRDAVARGLPAELARRAVNTVISGAGRLLERRDECPDDVVQTFLDYRGTTAAAIEGMRAAGFDISVAHGLSAAFKKSVSMGDAS</sequence>
<evidence type="ECO:0000313" key="8">
    <source>
        <dbReference type="EMBL" id="SCB58951.1"/>
    </source>
</evidence>
<keyword evidence="4" id="KW-0963">Cytoplasm</keyword>
<reference evidence="8 9" key="1">
    <citation type="submission" date="2016-08" db="EMBL/GenBank/DDBJ databases">
        <authorList>
            <person name="Seilhamer J.J."/>
        </authorList>
    </citation>
    <scope>NUCLEOTIDE SEQUENCE [LARGE SCALE GENOMIC DNA]</scope>
    <source>
        <strain evidence="8 9">HBR26</strain>
    </source>
</reference>
<dbReference type="PANTHER" id="PTHR11645">
    <property type="entry name" value="PYRROLINE-5-CARBOXYLATE REDUCTASE"/>
    <property type="match status" value="1"/>
</dbReference>
<keyword evidence="3 4" id="KW-0560">Oxidoreductase</keyword>
<dbReference type="PANTHER" id="PTHR11645:SF0">
    <property type="entry name" value="PYRROLINE-5-CARBOXYLATE REDUCTASE 3"/>
    <property type="match status" value="1"/>
</dbReference>
<feature type="domain" description="Pyrroline-5-carboxylate reductase dimerisation" evidence="7">
    <location>
        <begin position="156"/>
        <end position="259"/>
    </location>
</feature>
<keyword evidence="4" id="KW-0028">Amino-acid biosynthesis</keyword>
<dbReference type="EC" id="1.5.1.2" evidence="4"/>
<keyword evidence="4" id="KW-0641">Proline biosynthesis</keyword>
<dbReference type="InterPro" id="IPR028939">
    <property type="entry name" value="P5C_Rdtase_cat_N"/>
</dbReference>
<comment type="similarity">
    <text evidence="1 4">Belongs to the pyrroline-5-carboxylate reductase family.</text>
</comment>
<dbReference type="Proteomes" id="UP000198723">
    <property type="component" value="Unassembled WGS sequence"/>
</dbReference>
<dbReference type="UniPathway" id="UPA00098">
    <property type="reaction ID" value="UER00361"/>
</dbReference>
<name>A0A1C3Y3D5_9HYPH</name>
<evidence type="ECO:0000256" key="2">
    <source>
        <dbReference type="ARBA" id="ARBA00022857"/>
    </source>
</evidence>
<dbReference type="Pfam" id="PF14748">
    <property type="entry name" value="P5CR_dimer"/>
    <property type="match status" value="1"/>
</dbReference>
<proteinExistence type="inferred from homology"/>
<comment type="function">
    <text evidence="4">Catalyzes the reduction of 1-pyrroline-5-carboxylate (PCA) to L-proline.</text>
</comment>
<evidence type="ECO:0000256" key="4">
    <source>
        <dbReference type="HAMAP-Rule" id="MF_01925"/>
    </source>
</evidence>
<dbReference type="InterPro" id="IPR029036">
    <property type="entry name" value="P5CR_dimer"/>
</dbReference>
<dbReference type="Gene3D" id="3.40.50.720">
    <property type="entry name" value="NAD(P)-binding Rossmann-like Domain"/>
    <property type="match status" value="1"/>
</dbReference>
<gene>
    <name evidence="4" type="primary">proC</name>
    <name evidence="8" type="ORF">GA0061105_105423</name>
</gene>
<dbReference type="SUPFAM" id="SSF48179">
    <property type="entry name" value="6-phosphogluconate dehydrogenase C-terminal domain-like"/>
    <property type="match status" value="1"/>
</dbReference>
<dbReference type="InterPro" id="IPR036291">
    <property type="entry name" value="NAD(P)-bd_dom_sf"/>
</dbReference>
<comment type="subcellular location">
    <subcellularLocation>
        <location evidence="4">Cytoplasm</location>
    </subcellularLocation>
</comment>
<dbReference type="Gene3D" id="1.10.3730.10">
    <property type="entry name" value="ProC C-terminal domain-like"/>
    <property type="match status" value="1"/>
</dbReference>
<evidence type="ECO:0000259" key="6">
    <source>
        <dbReference type="Pfam" id="PF03807"/>
    </source>
</evidence>
<dbReference type="AlphaFoldDB" id="A0A1C3Y3D5"/>
<dbReference type="GO" id="GO:0005737">
    <property type="term" value="C:cytoplasm"/>
    <property type="evidence" value="ECO:0007669"/>
    <property type="project" value="UniProtKB-SubCell"/>
</dbReference>
<evidence type="ECO:0000313" key="9">
    <source>
        <dbReference type="Proteomes" id="UP000198723"/>
    </source>
</evidence>
<comment type="pathway">
    <text evidence="4">Amino-acid biosynthesis; L-proline biosynthesis; L-proline from L-glutamate 5-semialdehyde: step 1/1.</text>
</comment>
<dbReference type="GO" id="GO:0055129">
    <property type="term" value="P:L-proline biosynthetic process"/>
    <property type="evidence" value="ECO:0007669"/>
    <property type="project" value="UniProtKB-UniRule"/>
</dbReference>
<evidence type="ECO:0000256" key="1">
    <source>
        <dbReference type="ARBA" id="ARBA00005525"/>
    </source>
</evidence>
<dbReference type="Pfam" id="PF03807">
    <property type="entry name" value="F420_oxidored"/>
    <property type="match status" value="1"/>
</dbReference>
<protein>
    <recommendedName>
        <fullName evidence="4">Pyrroline-5-carboxylate reductase</fullName>
        <shortName evidence="4">P5C reductase</shortName>
        <shortName evidence="4">P5CR</shortName>
        <ecNumber evidence="4">1.5.1.2</ecNumber>
    </recommendedName>
    <alternativeName>
        <fullName evidence="4">PCA reductase</fullName>
    </alternativeName>
</protein>
<dbReference type="EMBL" id="FMAJ01000005">
    <property type="protein sequence ID" value="SCB58951.1"/>
    <property type="molecule type" value="Genomic_DNA"/>
</dbReference>
<comment type="catalytic activity">
    <reaction evidence="4">
        <text>L-proline + NADP(+) = (S)-1-pyrroline-5-carboxylate + NADPH + 2 H(+)</text>
        <dbReference type="Rhea" id="RHEA:14109"/>
        <dbReference type="ChEBI" id="CHEBI:15378"/>
        <dbReference type="ChEBI" id="CHEBI:17388"/>
        <dbReference type="ChEBI" id="CHEBI:57783"/>
        <dbReference type="ChEBI" id="CHEBI:58349"/>
        <dbReference type="ChEBI" id="CHEBI:60039"/>
        <dbReference type="EC" id="1.5.1.2"/>
    </reaction>
</comment>
<evidence type="ECO:0000256" key="3">
    <source>
        <dbReference type="ARBA" id="ARBA00023002"/>
    </source>
</evidence>
<dbReference type="RefSeq" id="WP_092750854.1">
    <property type="nucleotide sequence ID" value="NZ_FMAJ01000005.1"/>
</dbReference>
<dbReference type="GO" id="GO:0004735">
    <property type="term" value="F:pyrroline-5-carboxylate reductase activity"/>
    <property type="evidence" value="ECO:0007669"/>
    <property type="project" value="UniProtKB-UniRule"/>
</dbReference>
<dbReference type="InterPro" id="IPR008927">
    <property type="entry name" value="6-PGluconate_DH-like_C_sf"/>
</dbReference>
<dbReference type="HAMAP" id="MF_01925">
    <property type="entry name" value="P5C_reductase"/>
    <property type="match status" value="1"/>
</dbReference>
<evidence type="ECO:0000256" key="5">
    <source>
        <dbReference type="PIRSR" id="PIRSR000193-1"/>
    </source>
</evidence>
<feature type="binding site" evidence="5">
    <location>
        <position position="56"/>
    </location>
    <ligand>
        <name>NADPH</name>
        <dbReference type="ChEBI" id="CHEBI:57783"/>
    </ligand>
</feature>
<accession>A0A1C3Y3D5</accession>
<organism evidence="8 9">
    <name type="scientific">Rhizobium aethiopicum</name>
    <dbReference type="NCBI Taxonomy" id="1138170"/>
    <lineage>
        <taxon>Bacteria</taxon>
        <taxon>Pseudomonadati</taxon>
        <taxon>Pseudomonadota</taxon>
        <taxon>Alphaproteobacteria</taxon>
        <taxon>Hyphomicrobiales</taxon>
        <taxon>Rhizobiaceae</taxon>
        <taxon>Rhizobium/Agrobacterium group</taxon>
        <taxon>Rhizobium</taxon>
    </lineage>
</organism>
<dbReference type="InterPro" id="IPR000304">
    <property type="entry name" value="Pyrroline-COOH_reductase"/>
</dbReference>
<dbReference type="STRING" id="1138170.GA0061105_105423"/>
<evidence type="ECO:0000259" key="7">
    <source>
        <dbReference type="Pfam" id="PF14748"/>
    </source>
</evidence>
<dbReference type="SUPFAM" id="SSF51735">
    <property type="entry name" value="NAD(P)-binding Rossmann-fold domains"/>
    <property type="match status" value="1"/>
</dbReference>
<keyword evidence="2 4" id="KW-0521">NADP</keyword>
<comment type="catalytic activity">
    <reaction evidence="4">
        <text>L-proline + NAD(+) = (S)-1-pyrroline-5-carboxylate + NADH + 2 H(+)</text>
        <dbReference type="Rhea" id="RHEA:14105"/>
        <dbReference type="ChEBI" id="CHEBI:15378"/>
        <dbReference type="ChEBI" id="CHEBI:17388"/>
        <dbReference type="ChEBI" id="CHEBI:57540"/>
        <dbReference type="ChEBI" id="CHEBI:57945"/>
        <dbReference type="ChEBI" id="CHEBI:60039"/>
        <dbReference type="EC" id="1.5.1.2"/>
    </reaction>
</comment>
<feature type="domain" description="Pyrroline-5-carboxylate reductase catalytic N-terminal" evidence="6">
    <location>
        <begin position="6"/>
        <end position="93"/>
    </location>
</feature>
<feature type="binding site" evidence="5">
    <location>
        <begin position="10"/>
        <end position="16"/>
    </location>
    <ligand>
        <name>NADP(+)</name>
        <dbReference type="ChEBI" id="CHEBI:58349"/>
    </ligand>
</feature>